<name>A0A381RN77_9ZZZZ</name>
<protein>
    <submittedName>
        <fullName evidence="1">Uncharacterized protein</fullName>
    </submittedName>
</protein>
<accession>A0A381RN77</accession>
<gene>
    <name evidence="1" type="ORF">METZ01_LOCUS46174</name>
</gene>
<dbReference type="EMBL" id="UINC01002136">
    <property type="protein sequence ID" value="SUZ93320.1"/>
    <property type="molecule type" value="Genomic_DNA"/>
</dbReference>
<dbReference type="AlphaFoldDB" id="A0A381RN77"/>
<organism evidence="1">
    <name type="scientific">marine metagenome</name>
    <dbReference type="NCBI Taxonomy" id="408172"/>
    <lineage>
        <taxon>unclassified sequences</taxon>
        <taxon>metagenomes</taxon>
        <taxon>ecological metagenomes</taxon>
    </lineage>
</organism>
<sequence length="31" mass="3322">MSTILSGKVSKDIHCALREIEMVFTGIIGAT</sequence>
<reference evidence="1" key="1">
    <citation type="submission" date="2018-05" db="EMBL/GenBank/DDBJ databases">
        <authorList>
            <person name="Lanie J.A."/>
            <person name="Ng W.-L."/>
            <person name="Kazmierczak K.M."/>
            <person name="Andrzejewski T.M."/>
            <person name="Davidsen T.M."/>
            <person name="Wayne K.J."/>
            <person name="Tettelin H."/>
            <person name="Glass J.I."/>
            <person name="Rusch D."/>
            <person name="Podicherti R."/>
            <person name="Tsui H.-C.T."/>
            <person name="Winkler M.E."/>
        </authorList>
    </citation>
    <scope>NUCLEOTIDE SEQUENCE</scope>
</reference>
<evidence type="ECO:0000313" key="1">
    <source>
        <dbReference type="EMBL" id="SUZ93320.1"/>
    </source>
</evidence>
<proteinExistence type="predicted"/>